<feature type="transmembrane region" description="Helical" evidence="2">
    <location>
        <begin position="33"/>
        <end position="55"/>
    </location>
</feature>
<dbReference type="EMBL" id="JARIHO010000019">
    <property type="protein sequence ID" value="KAJ7347213.1"/>
    <property type="molecule type" value="Genomic_DNA"/>
</dbReference>
<proteinExistence type="predicted"/>
<keyword evidence="2" id="KW-0812">Transmembrane</keyword>
<dbReference type="Proteomes" id="UP001218218">
    <property type="component" value="Unassembled WGS sequence"/>
</dbReference>
<keyword evidence="2" id="KW-1133">Transmembrane helix</keyword>
<evidence type="ECO:0000256" key="2">
    <source>
        <dbReference type="SAM" id="Phobius"/>
    </source>
</evidence>
<evidence type="ECO:0000313" key="3">
    <source>
        <dbReference type="EMBL" id="KAJ7347213.1"/>
    </source>
</evidence>
<evidence type="ECO:0000313" key="4">
    <source>
        <dbReference type="Proteomes" id="UP001218218"/>
    </source>
</evidence>
<protein>
    <submittedName>
        <fullName evidence="3">Uncharacterized protein</fullName>
    </submittedName>
</protein>
<name>A0AAD7ER97_9AGAR</name>
<evidence type="ECO:0000256" key="1">
    <source>
        <dbReference type="SAM" id="MobiDB-lite"/>
    </source>
</evidence>
<feature type="region of interest" description="Disordered" evidence="1">
    <location>
        <begin position="64"/>
        <end position="185"/>
    </location>
</feature>
<reference evidence="3" key="1">
    <citation type="submission" date="2023-03" db="EMBL/GenBank/DDBJ databases">
        <title>Massive genome expansion in bonnet fungi (Mycena s.s.) driven by repeated elements and novel gene families across ecological guilds.</title>
        <authorList>
            <consortium name="Lawrence Berkeley National Laboratory"/>
            <person name="Harder C.B."/>
            <person name="Miyauchi S."/>
            <person name="Viragh M."/>
            <person name="Kuo A."/>
            <person name="Thoen E."/>
            <person name="Andreopoulos B."/>
            <person name="Lu D."/>
            <person name="Skrede I."/>
            <person name="Drula E."/>
            <person name="Henrissat B."/>
            <person name="Morin E."/>
            <person name="Kohler A."/>
            <person name="Barry K."/>
            <person name="LaButti K."/>
            <person name="Morin E."/>
            <person name="Salamov A."/>
            <person name="Lipzen A."/>
            <person name="Mereny Z."/>
            <person name="Hegedus B."/>
            <person name="Baldrian P."/>
            <person name="Stursova M."/>
            <person name="Weitz H."/>
            <person name="Taylor A."/>
            <person name="Grigoriev I.V."/>
            <person name="Nagy L.G."/>
            <person name="Martin F."/>
            <person name="Kauserud H."/>
        </authorList>
    </citation>
    <scope>NUCLEOTIDE SEQUENCE</scope>
    <source>
        <strain evidence="3">CBHHK002</strain>
    </source>
</reference>
<accession>A0AAD7ER97</accession>
<dbReference type="AlphaFoldDB" id="A0AAD7ER97"/>
<sequence length="185" mass="18657">MFSVLALNVANKTVVVPPASGSGRSSAKSNTSAIAGGVIGAVVLLLLLGGVTIFLRRRRSHRDVNDGLATPQPFHALPNMAAVSGGPSLAATGPSSNPLTVPPLHGPGAGSSSISPKATPVSGVPGHLAISPPVSSHLPPSSSGAGSGVSRGTEELRSDVERLRHKVEQLRATQGVLQEAPPEYH</sequence>
<gene>
    <name evidence="3" type="ORF">DFH08DRAFT_960562</name>
</gene>
<organism evidence="3 4">
    <name type="scientific">Mycena albidolilacea</name>
    <dbReference type="NCBI Taxonomy" id="1033008"/>
    <lineage>
        <taxon>Eukaryota</taxon>
        <taxon>Fungi</taxon>
        <taxon>Dikarya</taxon>
        <taxon>Basidiomycota</taxon>
        <taxon>Agaricomycotina</taxon>
        <taxon>Agaricomycetes</taxon>
        <taxon>Agaricomycetidae</taxon>
        <taxon>Agaricales</taxon>
        <taxon>Marasmiineae</taxon>
        <taxon>Mycenaceae</taxon>
        <taxon>Mycena</taxon>
    </lineage>
</organism>
<feature type="compositionally biased region" description="Basic and acidic residues" evidence="1">
    <location>
        <begin position="152"/>
        <end position="169"/>
    </location>
</feature>
<keyword evidence="2" id="KW-0472">Membrane</keyword>
<feature type="compositionally biased region" description="Low complexity" evidence="1">
    <location>
        <begin position="131"/>
        <end position="151"/>
    </location>
</feature>
<comment type="caution">
    <text evidence="3">The sequence shown here is derived from an EMBL/GenBank/DDBJ whole genome shotgun (WGS) entry which is preliminary data.</text>
</comment>
<dbReference type="Gene3D" id="1.20.5.510">
    <property type="entry name" value="Single helix bin"/>
    <property type="match status" value="1"/>
</dbReference>
<keyword evidence="4" id="KW-1185">Reference proteome</keyword>